<evidence type="ECO:0000313" key="3">
    <source>
        <dbReference type="Proteomes" id="UP001250932"/>
    </source>
</evidence>
<proteinExistence type="predicted"/>
<sequence length="164" mass="17607">MPQAITITVSTLRIKPEALTRGIKAALAESGPAVESRVRQHTPEGVGGSQSGIRGSLFSELRETGPIFAEVIGSSLPYAAPVEFGTKAPRRMPPVSALLPWVERFVATDDPEGVAFLIARSIGRRGTKGAFMFQQGLEDSVPLIEKIFDVHVGEATVRLIEEGR</sequence>
<accession>A0ABU3K3A1</accession>
<reference evidence="2 3" key="1">
    <citation type="journal article" date="2023" name="ISME J.">
        <title>Cultivation and genomic characterization of novel and ubiquitous marine nitrite-oxidizing bacteria from the Nitrospirales.</title>
        <authorList>
            <person name="Mueller A.J."/>
            <person name="Daebeler A."/>
            <person name="Herbold C.W."/>
            <person name="Kirkegaard R.H."/>
            <person name="Daims H."/>
        </authorList>
    </citation>
    <scope>NUCLEOTIDE SEQUENCE [LARGE SCALE GENOMIC DNA]</scope>
    <source>
        <strain evidence="2 3">EB</strain>
    </source>
</reference>
<name>A0ABU3K3A1_9BACT</name>
<keyword evidence="3" id="KW-1185">Reference proteome</keyword>
<protein>
    <submittedName>
        <fullName evidence="2">Uncharacterized protein</fullName>
    </submittedName>
</protein>
<gene>
    <name evidence="2" type="ORF">PPG34_00840</name>
</gene>
<feature type="region of interest" description="Disordered" evidence="1">
    <location>
        <begin position="34"/>
        <end position="53"/>
    </location>
</feature>
<dbReference type="RefSeq" id="WP_313831232.1">
    <property type="nucleotide sequence ID" value="NZ_JAQOUE010000001.1"/>
</dbReference>
<dbReference type="Proteomes" id="UP001250932">
    <property type="component" value="Unassembled WGS sequence"/>
</dbReference>
<comment type="caution">
    <text evidence="2">The sequence shown here is derived from an EMBL/GenBank/DDBJ whole genome shotgun (WGS) entry which is preliminary data.</text>
</comment>
<dbReference type="EMBL" id="JAQOUE010000001">
    <property type="protein sequence ID" value="MDT7040873.1"/>
    <property type="molecule type" value="Genomic_DNA"/>
</dbReference>
<evidence type="ECO:0000256" key="1">
    <source>
        <dbReference type="SAM" id="MobiDB-lite"/>
    </source>
</evidence>
<organism evidence="2 3">
    <name type="scientific">Candidatus Nitronereus thalassa</name>
    <dbReference type="NCBI Taxonomy" id="3020898"/>
    <lineage>
        <taxon>Bacteria</taxon>
        <taxon>Pseudomonadati</taxon>
        <taxon>Nitrospirota</taxon>
        <taxon>Nitrospiria</taxon>
        <taxon>Nitrospirales</taxon>
        <taxon>Nitrospiraceae</taxon>
        <taxon>Candidatus Nitronereus</taxon>
    </lineage>
</organism>
<evidence type="ECO:0000313" key="2">
    <source>
        <dbReference type="EMBL" id="MDT7040873.1"/>
    </source>
</evidence>